<dbReference type="RefSeq" id="WP_314005898.1">
    <property type="nucleotide sequence ID" value="NZ_JASJOT010000067.1"/>
</dbReference>
<organism evidence="1 2">
    <name type="scientific">Xanthocytophaga flava</name>
    <dbReference type="NCBI Taxonomy" id="3048013"/>
    <lineage>
        <taxon>Bacteria</taxon>
        <taxon>Pseudomonadati</taxon>
        <taxon>Bacteroidota</taxon>
        <taxon>Cytophagia</taxon>
        <taxon>Cytophagales</taxon>
        <taxon>Rhodocytophagaceae</taxon>
        <taxon>Xanthocytophaga</taxon>
    </lineage>
</organism>
<evidence type="ECO:0000313" key="2">
    <source>
        <dbReference type="Proteomes" id="UP001228581"/>
    </source>
</evidence>
<dbReference type="CDD" id="cd00093">
    <property type="entry name" value="HTH_XRE"/>
    <property type="match status" value="1"/>
</dbReference>
<protein>
    <submittedName>
        <fullName evidence="1">Helix-turn-helix transcriptional regulator</fullName>
    </submittedName>
</protein>
<dbReference type="Gene3D" id="1.10.260.40">
    <property type="entry name" value="lambda repressor-like DNA-binding domains"/>
    <property type="match status" value="1"/>
</dbReference>
<proteinExistence type="predicted"/>
<dbReference type="SUPFAM" id="SSF47413">
    <property type="entry name" value="lambda repressor-like DNA-binding domains"/>
    <property type="match status" value="1"/>
</dbReference>
<comment type="caution">
    <text evidence="1">The sequence shown here is derived from an EMBL/GenBank/DDBJ whole genome shotgun (WGS) entry which is preliminary data.</text>
</comment>
<evidence type="ECO:0000313" key="1">
    <source>
        <dbReference type="EMBL" id="MDJ1498912.1"/>
    </source>
</evidence>
<dbReference type="EMBL" id="JASJOT010000067">
    <property type="protein sequence ID" value="MDJ1498912.1"/>
    <property type="molecule type" value="Genomic_DNA"/>
</dbReference>
<dbReference type="InterPro" id="IPR010982">
    <property type="entry name" value="Lambda_DNA-bd_dom_sf"/>
</dbReference>
<keyword evidence="2" id="KW-1185">Reference proteome</keyword>
<sequence>MKTPGEILDEIVEALGINYVDLAKSIGVSRPDIFYNVRAGRAKPSYETLQSIANAYPQIDCRFLLTGEGEPLVKVVEPPKDEFKEYIKRILKEISDEKNV</sequence>
<gene>
    <name evidence="1" type="ORF">QNI19_38650</name>
</gene>
<dbReference type="Proteomes" id="UP001228581">
    <property type="component" value="Unassembled WGS sequence"/>
</dbReference>
<dbReference type="InterPro" id="IPR001387">
    <property type="entry name" value="Cro/C1-type_HTH"/>
</dbReference>
<accession>A0ABT7CYT8</accession>
<reference evidence="1 2" key="1">
    <citation type="submission" date="2023-05" db="EMBL/GenBank/DDBJ databases">
        <authorList>
            <person name="Zhang X."/>
        </authorList>
    </citation>
    <scope>NUCLEOTIDE SEQUENCE [LARGE SCALE GENOMIC DNA]</scope>
    <source>
        <strain evidence="1 2">DM2B3-1</strain>
    </source>
</reference>
<name>A0ABT7CYT8_9BACT</name>